<dbReference type="CDD" id="cd04686">
    <property type="entry name" value="NUDIX_Hydrolase"/>
    <property type="match status" value="1"/>
</dbReference>
<dbReference type="Proteomes" id="UP000182448">
    <property type="component" value="Unassembled WGS sequence"/>
</dbReference>
<dbReference type="AlphaFoldDB" id="A0A4Y4FZ17"/>
<dbReference type="InterPro" id="IPR000086">
    <property type="entry name" value="NUDIX_hydrolase_dom"/>
</dbReference>
<dbReference type="InterPro" id="IPR020476">
    <property type="entry name" value="Nudix_hydrolase"/>
</dbReference>
<dbReference type="InterPro" id="IPR020084">
    <property type="entry name" value="NUDIX_hydrolase_CS"/>
</dbReference>
<feature type="domain" description="Nudix hydrolase" evidence="4">
    <location>
        <begin position="5"/>
        <end position="144"/>
    </location>
</feature>
<dbReference type="Gene3D" id="3.90.79.10">
    <property type="entry name" value="Nucleoside Triphosphate Pyrophosphohydrolase"/>
    <property type="match status" value="1"/>
</dbReference>
<evidence type="ECO:0000313" key="6">
    <source>
        <dbReference type="EMBL" id="SCB94263.1"/>
    </source>
</evidence>
<dbReference type="EMBL" id="JAAXPM010000002">
    <property type="protein sequence ID" value="NKY66627.1"/>
    <property type="molecule type" value="Genomic_DNA"/>
</dbReference>
<dbReference type="Pfam" id="PF00293">
    <property type="entry name" value="NUDIX"/>
    <property type="match status" value="1"/>
</dbReference>
<dbReference type="RefSeq" id="WP_074427401.1">
    <property type="nucleotide sequence ID" value="NZ_BJEG01000005.1"/>
</dbReference>
<dbReference type="GO" id="GO:0016787">
    <property type="term" value="F:hydrolase activity"/>
    <property type="evidence" value="ECO:0007669"/>
    <property type="project" value="UniProtKB-KW"/>
</dbReference>
<evidence type="ECO:0000313" key="8">
    <source>
        <dbReference type="Proteomes" id="UP000585749"/>
    </source>
</evidence>
<dbReference type="PRINTS" id="PR00502">
    <property type="entry name" value="NUDIXFAMILY"/>
</dbReference>
<evidence type="ECO:0000256" key="3">
    <source>
        <dbReference type="RuleBase" id="RU003476"/>
    </source>
</evidence>
<dbReference type="PROSITE" id="PS00893">
    <property type="entry name" value="NUDIX_BOX"/>
    <property type="match status" value="1"/>
</dbReference>
<organism evidence="5 8">
    <name type="scientific">Weissella hellenica</name>
    <dbReference type="NCBI Taxonomy" id="46256"/>
    <lineage>
        <taxon>Bacteria</taxon>
        <taxon>Bacillati</taxon>
        <taxon>Bacillota</taxon>
        <taxon>Bacilli</taxon>
        <taxon>Lactobacillales</taxon>
        <taxon>Lactobacillaceae</taxon>
        <taxon>Weissella</taxon>
    </lineage>
</organism>
<sequence>MEHNNVHRAFGVYGIIITNNKLVVIKKNGVPYINRFDLPGGSLEDGEFLKDAINREIKEETGLKVSKMKQLGVTSFKYPWHYLDYKMNQHITVFYEIQEFAGQVMNSVKQFEGQDSLGSLLVDFDELTTNNASPLVLKAKDYIQSGVFDTHDTSLENWHVLPENERAFTN</sequence>
<comment type="similarity">
    <text evidence="1 3">Belongs to the Nudix hydrolase family.</text>
</comment>
<evidence type="ECO:0000256" key="2">
    <source>
        <dbReference type="ARBA" id="ARBA00022801"/>
    </source>
</evidence>
<evidence type="ECO:0000313" key="5">
    <source>
        <dbReference type="EMBL" id="NKY66627.1"/>
    </source>
</evidence>
<accession>A0A4Y4FZ17</accession>
<evidence type="ECO:0000256" key="1">
    <source>
        <dbReference type="ARBA" id="ARBA00005582"/>
    </source>
</evidence>
<dbReference type="PROSITE" id="PS51462">
    <property type="entry name" value="NUDIX"/>
    <property type="match status" value="1"/>
</dbReference>
<dbReference type="PANTHER" id="PTHR43736">
    <property type="entry name" value="ADP-RIBOSE PYROPHOSPHATASE"/>
    <property type="match status" value="1"/>
</dbReference>
<evidence type="ECO:0000259" key="4">
    <source>
        <dbReference type="PROSITE" id="PS51462"/>
    </source>
</evidence>
<dbReference type="EMBL" id="FMAW01000007">
    <property type="protein sequence ID" value="SCB94263.1"/>
    <property type="molecule type" value="Genomic_DNA"/>
</dbReference>
<evidence type="ECO:0000313" key="7">
    <source>
        <dbReference type="Proteomes" id="UP000182448"/>
    </source>
</evidence>
<dbReference type="OrthoDB" id="369191at2"/>
<dbReference type="PANTHER" id="PTHR43736:SF1">
    <property type="entry name" value="DIHYDRONEOPTERIN TRIPHOSPHATE DIPHOSPHATASE"/>
    <property type="match status" value="1"/>
</dbReference>
<reference evidence="6 7" key="1">
    <citation type="submission" date="2016-08" db="EMBL/GenBank/DDBJ databases">
        <authorList>
            <person name="Varghese N."/>
            <person name="Submissions Spin"/>
        </authorList>
    </citation>
    <scope>NUCLEOTIDE SEQUENCE [LARGE SCALE GENOMIC DNA]</scope>
    <source>
        <strain evidence="6 7">R-53116</strain>
    </source>
</reference>
<comment type="caution">
    <text evidence="5">The sequence shown here is derived from an EMBL/GenBank/DDBJ whole genome shotgun (WGS) entry which is preliminary data.</text>
</comment>
<keyword evidence="7" id="KW-1185">Reference proteome</keyword>
<name>A0A4Y4FZ17_WEIHE</name>
<gene>
    <name evidence="6" type="ORF">GA0061075_10790</name>
    <name evidence="5" type="ORF">HF960_02835</name>
</gene>
<dbReference type="SUPFAM" id="SSF55811">
    <property type="entry name" value="Nudix"/>
    <property type="match status" value="1"/>
</dbReference>
<reference evidence="5 8" key="2">
    <citation type="submission" date="2020-04" db="EMBL/GenBank/DDBJ databases">
        <title>MicrobeNet Type strains.</title>
        <authorList>
            <person name="Nicholson A.C."/>
        </authorList>
    </citation>
    <scope>NUCLEOTIDE SEQUENCE [LARGE SCALE GENOMIC DNA]</scope>
    <source>
        <strain evidence="5 8">CCUG 33494</strain>
    </source>
</reference>
<proteinExistence type="inferred from homology"/>
<dbReference type="Proteomes" id="UP000585749">
    <property type="component" value="Unassembled WGS sequence"/>
</dbReference>
<dbReference type="InterPro" id="IPR015797">
    <property type="entry name" value="NUDIX_hydrolase-like_dom_sf"/>
</dbReference>
<protein>
    <submittedName>
        <fullName evidence="6">ADP-ribose pyrophosphatase YjhB, NUDIX family</fullName>
    </submittedName>
    <submittedName>
        <fullName evidence="5">NUDIX hydrolase</fullName>
    </submittedName>
</protein>
<keyword evidence="2 3" id="KW-0378">Hydrolase</keyword>